<dbReference type="Gene3D" id="3.40.710.10">
    <property type="entry name" value="DD-peptidase/beta-lactamase superfamily"/>
    <property type="match status" value="1"/>
</dbReference>
<reference evidence="3" key="1">
    <citation type="submission" date="2021-04" db="EMBL/GenBank/DDBJ databases">
        <title>The complete genome sequence of Caulobacter sp. S6.</title>
        <authorList>
            <person name="Tang Y."/>
            <person name="Ouyang W."/>
            <person name="Liu Q."/>
            <person name="Huang B."/>
            <person name="Guo Z."/>
            <person name="Lei P."/>
        </authorList>
    </citation>
    <scope>NUCLEOTIDE SEQUENCE</scope>
    <source>
        <strain evidence="3">S6</strain>
    </source>
</reference>
<dbReference type="InterPro" id="IPR001466">
    <property type="entry name" value="Beta-lactam-related"/>
</dbReference>
<accession>A0A975ISX6</accession>
<dbReference type="KEGG" id="caul:KCG34_14290"/>
<keyword evidence="4" id="KW-1185">Reference proteome</keyword>
<dbReference type="PANTHER" id="PTHR43283">
    <property type="entry name" value="BETA-LACTAMASE-RELATED"/>
    <property type="match status" value="1"/>
</dbReference>
<dbReference type="InterPro" id="IPR012338">
    <property type="entry name" value="Beta-lactam/transpept-like"/>
</dbReference>
<feature type="domain" description="Beta-lactamase-related" evidence="2">
    <location>
        <begin position="146"/>
        <end position="460"/>
    </location>
</feature>
<dbReference type="InterPro" id="IPR050789">
    <property type="entry name" value="Diverse_Enzym_Activities"/>
</dbReference>
<feature type="signal peptide" evidence="1">
    <location>
        <begin position="1"/>
        <end position="25"/>
    </location>
</feature>
<organism evidence="3 4">
    <name type="scientific">Phenylobacterium montanum</name>
    <dbReference type="NCBI Taxonomy" id="2823693"/>
    <lineage>
        <taxon>Bacteria</taxon>
        <taxon>Pseudomonadati</taxon>
        <taxon>Pseudomonadota</taxon>
        <taxon>Alphaproteobacteria</taxon>
        <taxon>Caulobacterales</taxon>
        <taxon>Caulobacteraceae</taxon>
        <taxon>Phenylobacterium</taxon>
    </lineage>
</organism>
<sequence length="467" mass="49576">MCKFAGRLASSLLCAVGAAALSGCAGMGQVRQVATGLVSHQVCSATFVAGLEPDAFYAQAVKQTISPADSLMRYLVDREHGAVTAVFAGVSSTAVYRGPLGCLVVRGAPPAPVKLDAEPAAQPLLPPIAGPDVVEPQIPTLKTVLDHAFEEPAKGPRRQTKAVVIVRDGRIIAERYAPGYGPETPIAGWSMTKSVTNALLGILVREGRLDMTAPAPIPAWSDPGDPHHAITPDSLLRMASGIDMGQSLTASFSDGWDPTARMVFAERDMAGFAAQAPVRWAPGQHWMYKNGDTLLLSRIIRDKVGGDAASVYRFAHQELFDKLGMAHATLEMDATGTPIGASHLWAPARDWARFGLLYANDGVVGGQRILPEGWVDYSARLTPGSENFGYGAGFWTNRGGVGAAQWRVDAGMPADSFMAQGSYGQQVAILPSQHLVIVRMGYAHTPRGDMPAEIRLVRETLAALKGT</sequence>
<keyword evidence="3" id="KW-0378">Hydrolase</keyword>
<dbReference type="RefSeq" id="WP_211936319.1">
    <property type="nucleotide sequence ID" value="NZ_CP073078.1"/>
</dbReference>
<evidence type="ECO:0000313" key="3">
    <source>
        <dbReference type="EMBL" id="QUD86267.1"/>
    </source>
</evidence>
<dbReference type="SUPFAM" id="SSF56601">
    <property type="entry name" value="beta-lactamase/transpeptidase-like"/>
    <property type="match status" value="1"/>
</dbReference>
<keyword evidence="1" id="KW-0732">Signal</keyword>
<evidence type="ECO:0000256" key="1">
    <source>
        <dbReference type="SAM" id="SignalP"/>
    </source>
</evidence>
<dbReference type="GO" id="GO:0016787">
    <property type="term" value="F:hydrolase activity"/>
    <property type="evidence" value="ECO:0007669"/>
    <property type="project" value="UniProtKB-KW"/>
</dbReference>
<name>A0A975ISX6_9CAUL</name>
<proteinExistence type="predicted"/>
<dbReference type="EMBL" id="CP073078">
    <property type="protein sequence ID" value="QUD86267.1"/>
    <property type="molecule type" value="Genomic_DNA"/>
</dbReference>
<dbReference type="PROSITE" id="PS51257">
    <property type="entry name" value="PROKAR_LIPOPROTEIN"/>
    <property type="match status" value="1"/>
</dbReference>
<dbReference type="Pfam" id="PF00144">
    <property type="entry name" value="Beta-lactamase"/>
    <property type="match status" value="1"/>
</dbReference>
<gene>
    <name evidence="3" type="ORF">KCG34_14290</name>
</gene>
<evidence type="ECO:0000313" key="4">
    <source>
        <dbReference type="Proteomes" id="UP000676409"/>
    </source>
</evidence>
<evidence type="ECO:0000259" key="2">
    <source>
        <dbReference type="Pfam" id="PF00144"/>
    </source>
</evidence>
<dbReference type="AlphaFoldDB" id="A0A975ISX6"/>
<dbReference type="PANTHER" id="PTHR43283:SF7">
    <property type="entry name" value="BETA-LACTAMASE-RELATED DOMAIN-CONTAINING PROTEIN"/>
    <property type="match status" value="1"/>
</dbReference>
<protein>
    <submittedName>
        <fullName evidence="3">Serine hydrolase</fullName>
    </submittedName>
</protein>
<feature type="chain" id="PRO_5037560732" evidence="1">
    <location>
        <begin position="26"/>
        <end position="467"/>
    </location>
</feature>
<dbReference type="Proteomes" id="UP000676409">
    <property type="component" value="Chromosome"/>
</dbReference>